<reference evidence="1" key="1">
    <citation type="submission" date="2015-12" db="EMBL/GenBank/DDBJ databases">
        <title>Gene expression during late stages of embryo sac development: a critical building block for successful pollen-pistil interactions.</title>
        <authorList>
            <person name="Liu Y."/>
            <person name="Joly V."/>
            <person name="Sabar M."/>
            <person name="Matton D.P."/>
        </authorList>
    </citation>
    <scope>NUCLEOTIDE SEQUENCE</scope>
</reference>
<dbReference type="EMBL" id="GEDG01027121">
    <property type="protein sequence ID" value="JAP14056.1"/>
    <property type="molecule type" value="Transcribed_RNA"/>
</dbReference>
<feature type="non-terminal residue" evidence="1">
    <location>
        <position position="1"/>
    </location>
</feature>
<protein>
    <submittedName>
        <fullName evidence="1">Putative ovule protein</fullName>
    </submittedName>
</protein>
<proteinExistence type="predicted"/>
<sequence>NNSPPELFLLPTKLFRINFIISNLEFKYGRILHYNVIAISGYHFEKRAGGHLHLTTPKLTLLRVSHV</sequence>
<evidence type="ECO:0000313" key="1">
    <source>
        <dbReference type="EMBL" id="JAP14056.1"/>
    </source>
</evidence>
<organism evidence="1">
    <name type="scientific">Solanum chacoense</name>
    <name type="common">Chaco potato</name>
    <dbReference type="NCBI Taxonomy" id="4108"/>
    <lineage>
        <taxon>Eukaryota</taxon>
        <taxon>Viridiplantae</taxon>
        <taxon>Streptophyta</taxon>
        <taxon>Embryophyta</taxon>
        <taxon>Tracheophyta</taxon>
        <taxon>Spermatophyta</taxon>
        <taxon>Magnoliopsida</taxon>
        <taxon>eudicotyledons</taxon>
        <taxon>Gunneridae</taxon>
        <taxon>Pentapetalae</taxon>
        <taxon>asterids</taxon>
        <taxon>lamiids</taxon>
        <taxon>Solanales</taxon>
        <taxon>Solanaceae</taxon>
        <taxon>Solanoideae</taxon>
        <taxon>Solaneae</taxon>
        <taxon>Solanum</taxon>
    </lineage>
</organism>
<name>A0A0V0H136_SOLCH</name>
<dbReference type="AlphaFoldDB" id="A0A0V0H136"/>
<accession>A0A0V0H136</accession>